<reference evidence="3 4" key="1">
    <citation type="journal article" date="2012" name="J. Bacteriol.">
        <title>Genome of Bacillus macauensis ZFHKF-1, a Long-Chain-Forming Bacterium.</title>
        <authorList>
            <person name="Cai L."/>
            <person name="Zhang T."/>
        </authorList>
    </citation>
    <scope>NUCLEOTIDE SEQUENCE [LARGE SCALE GENOMIC DNA]</scope>
    <source>
        <strain evidence="3 4">ZFHKF-1</strain>
    </source>
</reference>
<dbReference type="GO" id="GO:0080120">
    <property type="term" value="P:CAAX-box protein maturation"/>
    <property type="evidence" value="ECO:0007669"/>
    <property type="project" value="UniProtKB-ARBA"/>
</dbReference>
<dbReference type="PANTHER" id="PTHR36435">
    <property type="entry name" value="SLR1288 PROTEIN"/>
    <property type="match status" value="1"/>
</dbReference>
<evidence type="ECO:0000313" key="4">
    <source>
        <dbReference type="Proteomes" id="UP000004080"/>
    </source>
</evidence>
<feature type="transmembrane region" description="Helical" evidence="1">
    <location>
        <begin position="152"/>
        <end position="175"/>
    </location>
</feature>
<dbReference type="GO" id="GO:0006508">
    <property type="term" value="P:proteolysis"/>
    <property type="evidence" value="ECO:0007669"/>
    <property type="project" value="UniProtKB-KW"/>
</dbReference>
<protein>
    <submittedName>
        <fullName evidence="3">CAAX amino protease</fullName>
    </submittedName>
</protein>
<dbReference type="EMBL" id="AKKV01000035">
    <property type="protein sequence ID" value="EIT84409.1"/>
    <property type="molecule type" value="Genomic_DNA"/>
</dbReference>
<evidence type="ECO:0000256" key="1">
    <source>
        <dbReference type="SAM" id="Phobius"/>
    </source>
</evidence>
<dbReference type="STRING" id="1196324.A374_15614"/>
<dbReference type="PATRIC" id="fig|1196324.3.peg.3197"/>
<dbReference type="AlphaFoldDB" id="I8AG77"/>
<feature type="domain" description="CAAX prenyl protease 2/Lysostaphin resistance protein A-like" evidence="2">
    <location>
        <begin position="122"/>
        <end position="207"/>
    </location>
</feature>
<comment type="caution">
    <text evidence="3">The sequence shown here is derived from an EMBL/GenBank/DDBJ whole genome shotgun (WGS) entry which is preliminary data.</text>
</comment>
<dbReference type="eggNOG" id="COG1266">
    <property type="taxonomic scope" value="Bacteria"/>
</dbReference>
<feature type="transmembrane region" description="Helical" evidence="1">
    <location>
        <begin position="195"/>
        <end position="216"/>
    </location>
</feature>
<evidence type="ECO:0000313" key="3">
    <source>
        <dbReference type="EMBL" id="EIT84409.1"/>
    </source>
</evidence>
<keyword evidence="1" id="KW-0472">Membrane</keyword>
<dbReference type="Pfam" id="PF02517">
    <property type="entry name" value="Rce1-like"/>
    <property type="match status" value="1"/>
</dbReference>
<dbReference type="GO" id="GO:0004175">
    <property type="term" value="F:endopeptidase activity"/>
    <property type="evidence" value="ECO:0007669"/>
    <property type="project" value="UniProtKB-ARBA"/>
</dbReference>
<feature type="transmembrane region" description="Helical" evidence="1">
    <location>
        <begin position="37"/>
        <end position="56"/>
    </location>
</feature>
<dbReference type="RefSeq" id="WP_007203196.1">
    <property type="nucleotide sequence ID" value="NZ_AKKV01000035.1"/>
</dbReference>
<feature type="transmembrane region" description="Helical" evidence="1">
    <location>
        <begin position="76"/>
        <end position="102"/>
    </location>
</feature>
<dbReference type="Proteomes" id="UP000004080">
    <property type="component" value="Unassembled WGS sequence"/>
</dbReference>
<proteinExistence type="predicted"/>
<evidence type="ECO:0000259" key="2">
    <source>
        <dbReference type="Pfam" id="PF02517"/>
    </source>
</evidence>
<keyword evidence="3" id="KW-0378">Hydrolase</keyword>
<sequence length="238" mass="26897">MANRYAWVIISYIIMQFSGYAGIPLLIWLGVPRHQIVGIWSLISFLIELIIILILIRPAWKKNELRGKEPAEPLMVVIWAIVGIVLAYISQIIAGMLEMYVFDIKPGSENTKRLVEVAKLSPYFLLVTCIIGPIIEEIIFRKIIFGSLYKRMNFFLSAVISALVFAAAHFDFVHILIYTAMGLTFSFLYVISGRIIVPIIAHVAMNSIVMLINVVFADKIQDLQQKAEKLHSIIGGLF</sequence>
<dbReference type="InterPro" id="IPR052710">
    <property type="entry name" value="CAAX_protease"/>
</dbReference>
<keyword evidence="4" id="KW-1185">Reference proteome</keyword>
<accession>I8AG77</accession>
<keyword evidence="1" id="KW-1133">Transmembrane helix</keyword>
<keyword evidence="1" id="KW-0812">Transmembrane</keyword>
<dbReference type="PANTHER" id="PTHR36435:SF6">
    <property type="entry name" value="ABORTIVE INFECTION PROTEIN"/>
    <property type="match status" value="1"/>
</dbReference>
<dbReference type="OrthoDB" id="2194912at2"/>
<organism evidence="3 4">
    <name type="scientific">Fictibacillus macauensis ZFHKF-1</name>
    <dbReference type="NCBI Taxonomy" id="1196324"/>
    <lineage>
        <taxon>Bacteria</taxon>
        <taxon>Bacillati</taxon>
        <taxon>Bacillota</taxon>
        <taxon>Bacilli</taxon>
        <taxon>Bacillales</taxon>
        <taxon>Fictibacillaceae</taxon>
        <taxon>Fictibacillus</taxon>
    </lineage>
</organism>
<keyword evidence="3" id="KW-0645">Protease</keyword>
<dbReference type="InterPro" id="IPR003675">
    <property type="entry name" value="Rce1/LyrA-like_dom"/>
</dbReference>
<gene>
    <name evidence="3" type="ORF">A374_15614</name>
</gene>
<feature type="transmembrane region" description="Helical" evidence="1">
    <location>
        <begin position="7"/>
        <end position="31"/>
    </location>
</feature>
<feature type="transmembrane region" description="Helical" evidence="1">
    <location>
        <begin position="122"/>
        <end position="140"/>
    </location>
</feature>
<name>I8AG77_9BACL</name>